<comment type="caution">
    <text evidence="1">The sequence shown here is derived from an EMBL/GenBank/DDBJ whole genome shotgun (WGS) entry which is preliminary data.</text>
</comment>
<accession>A0ABR1C796</accession>
<organism evidence="1 2">
    <name type="scientific">Necator americanus</name>
    <name type="common">Human hookworm</name>
    <dbReference type="NCBI Taxonomy" id="51031"/>
    <lineage>
        <taxon>Eukaryota</taxon>
        <taxon>Metazoa</taxon>
        <taxon>Ecdysozoa</taxon>
        <taxon>Nematoda</taxon>
        <taxon>Chromadorea</taxon>
        <taxon>Rhabditida</taxon>
        <taxon>Rhabditina</taxon>
        <taxon>Rhabditomorpha</taxon>
        <taxon>Strongyloidea</taxon>
        <taxon>Ancylostomatidae</taxon>
        <taxon>Bunostominae</taxon>
        <taxon>Necator</taxon>
    </lineage>
</organism>
<sequence length="80" mass="9211">MTAMFVTRPDDVRLASPPPSSPLTALWPPPHLAHLHDSYIQDGYYEPQHGHTLRWVSQKYCRDSLAYPECYFLCVGTQSY</sequence>
<proteinExistence type="predicted"/>
<reference evidence="1 2" key="1">
    <citation type="submission" date="2023-08" db="EMBL/GenBank/DDBJ databases">
        <title>A Necator americanus chromosomal reference genome.</title>
        <authorList>
            <person name="Ilik V."/>
            <person name="Petrzelkova K.J."/>
            <person name="Pardy F."/>
            <person name="Fuh T."/>
            <person name="Niatou-Singa F.S."/>
            <person name="Gouil Q."/>
            <person name="Baker L."/>
            <person name="Ritchie M.E."/>
            <person name="Jex A.R."/>
            <person name="Gazzola D."/>
            <person name="Li H."/>
            <person name="Toshio Fujiwara R."/>
            <person name="Zhan B."/>
            <person name="Aroian R.V."/>
            <person name="Pafco B."/>
            <person name="Schwarz E.M."/>
        </authorList>
    </citation>
    <scope>NUCLEOTIDE SEQUENCE [LARGE SCALE GENOMIC DNA]</scope>
    <source>
        <strain evidence="1 2">Aroian</strain>
        <tissue evidence="1">Whole animal</tissue>
    </source>
</reference>
<evidence type="ECO:0000313" key="1">
    <source>
        <dbReference type="EMBL" id="KAK6733709.1"/>
    </source>
</evidence>
<gene>
    <name evidence="1" type="primary">Necator_chrII.g5250</name>
    <name evidence="1" type="ORF">RB195_017457</name>
</gene>
<keyword evidence="2" id="KW-1185">Reference proteome</keyword>
<name>A0ABR1C796_NECAM</name>
<dbReference type="Proteomes" id="UP001303046">
    <property type="component" value="Unassembled WGS sequence"/>
</dbReference>
<protein>
    <submittedName>
        <fullName evidence="1">Uncharacterized protein</fullName>
    </submittedName>
</protein>
<dbReference type="EMBL" id="JAVFWL010000002">
    <property type="protein sequence ID" value="KAK6733709.1"/>
    <property type="molecule type" value="Genomic_DNA"/>
</dbReference>
<evidence type="ECO:0000313" key="2">
    <source>
        <dbReference type="Proteomes" id="UP001303046"/>
    </source>
</evidence>